<evidence type="ECO:0000256" key="5">
    <source>
        <dbReference type="SAM" id="MobiDB-lite"/>
    </source>
</evidence>
<dbReference type="InterPro" id="IPR019787">
    <property type="entry name" value="Znf_PHD-finger"/>
</dbReference>
<dbReference type="InterPro" id="IPR019786">
    <property type="entry name" value="Zinc_finger_PHD-type_CS"/>
</dbReference>
<reference evidence="7" key="2">
    <citation type="submission" date="2020-11" db="EMBL/GenBank/DDBJ databases">
        <authorList>
            <person name="McCartney M.A."/>
            <person name="Auch B."/>
            <person name="Kono T."/>
            <person name="Mallez S."/>
            <person name="Becker A."/>
            <person name="Gohl D.M."/>
            <person name="Silverstein K.A.T."/>
            <person name="Koren S."/>
            <person name="Bechman K.B."/>
            <person name="Herman A."/>
            <person name="Abrahante J.E."/>
            <person name="Garbe J."/>
        </authorList>
    </citation>
    <scope>NUCLEOTIDE SEQUENCE</scope>
    <source>
        <strain evidence="7">Duluth1</strain>
        <tissue evidence="7">Whole animal</tissue>
    </source>
</reference>
<keyword evidence="1" id="KW-0479">Metal-binding</keyword>
<feature type="domain" description="PHD-type" evidence="6">
    <location>
        <begin position="4"/>
        <end position="62"/>
    </location>
</feature>
<dbReference type="Pfam" id="PF00628">
    <property type="entry name" value="PHD"/>
    <property type="match status" value="1"/>
</dbReference>
<dbReference type="PROSITE" id="PS50016">
    <property type="entry name" value="ZF_PHD_2"/>
    <property type="match status" value="1"/>
</dbReference>
<evidence type="ECO:0000256" key="3">
    <source>
        <dbReference type="ARBA" id="ARBA00022833"/>
    </source>
</evidence>
<evidence type="ECO:0000256" key="4">
    <source>
        <dbReference type="PROSITE-ProRule" id="PRU00146"/>
    </source>
</evidence>
<gene>
    <name evidence="7" type="ORF">DPMN_050726</name>
</gene>
<evidence type="ECO:0000313" key="8">
    <source>
        <dbReference type="Proteomes" id="UP000828390"/>
    </source>
</evidence>
<reference evidence="7" key="1">
    <citation type="journal article" date="2019" name="bioRxiv">
        <title>The Genome of the Zebra Mussel, Dreissena polymorpha: A Resource for Invasive Species Research.</title>
        <authorList>
            <person name="McCartney M.A."/>
            <person name="Auch B."/>
            <person name="Kono T."/>
            <person name="Mallez S."/>
            <person name="Zhang Y."/>
            <person name="Obille A."/>
            <person name="Becker A."/>
            <person name="Abrahante J.E."/>
            <person name="Garbe J."/>
            <person name="Badalamenti J.P."/>
            <person name="Herman A."/>
            <person name="Mangelson H."/>
            <person name="Liachko I."/>
            <person name="Sullivan S."/>
            <person name="Sone E.D."/>
            <person name="Koren S."/>
            <person name="Silverstein K.A.T."/>
            <person name="Beckman K.B."/>
            <person name="Gohl D.M."/>
        </authorList>
    </citation>
    <scope>NUCLEOTIDE SEQUENCE</scope>
    <source>
        <strain evidence="7">Duluth1</strain>
        <tissue evidence="7">Whole animal</tissue>
    </source>
</reference>
<proteinExistence type="predicted"/>
<dbReference type="Proteomes" id="UP000828390">
    <property type="component" value="Unassembled WGS sequence"/>
</dbReference>
<organism evidence="7 8">
    <name type="scientific">Dreissena polymorpha</name>
    <name type="common">Zebra mussel</name>
    <name type="synonym">Mytilus polymorpha</name>
    <dbReference type="NCBI Taxonomy" id="45954"/>
    <lineage>
        <taxon>Eukaryota</taxon>
        <taxon>Metazoa</taxon>
        <taxon>Spiralia</taxon>
        <taxon>Lophotrochozoa</taxon>
        <taxon>Mollusca</taxon>
        <taxon>Bivalvia</taxon>
        <taxon>Autobranchia</taxon>
        <taxon>Heteroconchia</taxon>
        <taxon>Euheterodonta</taxon>
        <taxon>Imparidentia</taxon>
        <taxon>Neoheterodontei</taxon>
        <taxon>Myida</taxon>
        <taxon>Dreissenoidea</taxon>
        <taxon>Dreissenidae</taxon>
        <taxon>Dreissena</taxon>
    </lineage>
</organism>
<accession>A0A9D4HML8</accession>
<dbReference type="PROSITE" id="PS01359">
    <property type="entry name" value="ZF_PHD_1"/>
    <property type="match status" value="1"/>
</dbReference>
<keyword evidence="8" id="KW-1185">Reference proteome</keyword>
<keyword evidence="2 4" id="KW-0863">Zinc-finger</keyword>
<dbReference type="SMART" id="SM00249">
    <property type="entry name" value="PHD"/>
    <property type="match status" value="1"/>
</dbReference>
<sequence>MASEYTCIHCERNVNDDDRSISCDQCEKWQHLSCDTGISLRQYRKMMKGAVVEWKCSECSRPAEVVPEVQMETADMAEEFFFCFSRVAGDTAIGCVFHWNQRVYRKVVNEGLTTAYAANGDKFLFLRKLMSLPYLPSEHIIPAFNQMMLQAEEFGGALLNVVNYVERTWIRGSMWKPENWSVYRQTVWTNNDFEETRSMPHFKHSARLLGEAENYNGRGMVRGDNPKKGLGSDAEPQSDEVDILD</sequence>
<feature type="region of interest" description="Disordered" evidence="5">
    <location>
        <begin position="216"/>
        <end position="245"/>
    </location>
</feature>
<name>A0A9D4HML8_DREPO</name>
<dbReference type="SUPFAM" id="SSF57903">
    <property type="entry name" value="FYVE/PHD zinc finger"/>
    <property type="match status" value="1"/>
</dbReference>
<keyword evidence="3" id="KW-0862">Zinc</keyword>
<dbReference type="Gene3D" id="3.30.40.10">
    <property type="entry name" value="Zinc/RING finger domain, C3HC4 (zinc finger)"/>
    <property type="match status" value="1"/>
</dbReference>
<dbReference type="InterPro" id="IPR011011">
    <property type="entry name" value="Znf_FYVE_PHD"/>
</dbReference>
<evidence type="ECO:0000256" key="2">
    <source>
        <dbReference type="ARBA" id="ARBA00022771"/>
    </source>
</evidence>
<dbReference type="AlphaFoldDB" id="A0A9D4HML8"/>
<evidence type="ECO:0000313" key="7">
    <source>
        <dbReference type="EMBL" id="KAH3724899.1"/>
    </source>
</evidence>
<protein>
    <recommendedName>
        <fullName evidence="6">PHD-type domain-containing protein</fullName>
    </recommendedName>
</protein>
<dbReference type="InterPro" id="IPR001965">
    <property type="entry name" value="Znf_PHD"/>
</dbReference>
<dbReference type="InterPro" id="IPR013083">
    <property type="entry name" value="Znf_RING/FYVE/PHD"/>
</dbReference>
<evidence type="ECO:0000259" key="6">
    <source>
        <dbReference type="PROSITE" id="PS50016"/>
    </source>
</evidence>
<dbReference type="EMBL" id="JAIWYP010000012">
    <property type="protein sequence ID" value="KAH3724899.1"/>
    <property type="molecule type" value="Genomic_DNA"/>
</dbReference>
<dbReference type="GO" id="GO:0008270">
    <property type="term" value="F:zinc ion binding"/>
    <property type="evidence" value="ECO:0007669"/>
    <property type="project" value="UniProtKB-KW"/>
</dbReference>
<comment type="caution">
    <text evidence="7">The sequence shown here is derived from an EMBL/GenBank/DDBJ whole genome shotgun (WGS) entry which is preliminary data.</text>
</comment>
<feature type="compositionally biased region" description="Acidic residues" evidence="5">
    <location>
        <begin position="236"/>
        <end position="245"/>
    </location>
</feature>
<evidence type="ECO:0000256" key="1">
    <source>
        <dbReference type="ARBA" id="ARBA00022723"/>
    </source>
</evidence>